<keyword evidence="1" id="KW-0472">Membrane</keyword>
<keyword evidence="4" id="KW-1185">Reference proteome</keyword>
<proteinExistence type="predicted"/>
<feature type="transmembrane region" description="Helical" evidence="1">
    <location>
        <begin position="27"/>
        <end position="47"/>
    </location>
</feature>
<comment type="caution">
    <text evidence="3">The sequence shown here is derived from an EMBL/GenBank/DDBJ whole genome shotgun (WGS) entry which is preliminary data.</text>
</comment>
<evidence type="ECO:0000259" key="2">
    <source>
        <dbReference type="Pfam" id="PF13968"/>
    </source>
</evidence>
<dbReference type="EMBL" id="JABTTQ020000009">
    <property type="protein sequence ID" value="KAK6149834.1"/>
    <property type="molecule type" value="Genomic_DNA"/>
</dbReference>
<name>A0ABR0WU65_REHGL</name>
<feature type="transmembrane region" description="Helical" evidence="1">
    <location>
        <begin position="126"/>
        <end position="146"/>
    </location>
</feature>
<organism evidence="3 4">
    <name type="scientific">Rehmannia glutinosa</name>
    <name type="common">Chinese foxglove</name>
    <dbReference type="NCBI Taxonomy" id="99300"/>
    <lineage>
        <taxon>Eukaryota</taxon>
        <taxon>Viridiplantae</taxon>
        <taxon>Streptophyta</taxon>
        <taxon>Embryophyta</taxon>
        <taxon>Tracheophyta</taxon>
        <taxon>Spermatophyta</taxon>
        <taxon>Magnoliopsida</taxon>
        <taxon>eudicotyledons</taxon>
        <taxon>Gunneridae</taxon>
        <taxon>Pentapetalae</taxon>
        <taxon>asterids</taxon>
        <taxon>lamiids</taxon>
        <taxon>Lamiales</taxon>
        <taxon>Orobanchaceae</taxon>
        <taxon>Rehmannieae</taxon>
        <taxon>Rehmannia</taxon>
    </lineage>
</organism>
<feature type="transmembrane region" description="Helical" evidence="1">
    <location>
        <begin position="610"/>
        <end position="632"/>
    </location>
</feature>
<keyword evidence="1" id="KW-0812">Transmembrane</keyword>
<dbReference type="Pfam" id="PF04578">
    <property type="entry name" value="DUF594"/>
    <property type="match status" value="1"/>
</dbReference>
<keyword evidence="1" id="KW-1133">Transmembrane helix</keyword>
<protein>
    <recommendedName>
        <fullName evidence="2">DUF4220 domain-containing protein</fullName>
    </recommendedName>
</protein>
<feature type="transmembrane region" description="Helical" evidence="1">
    <location>
        <begin position="59"/>
        <end position="79"/>
    </location>
</feature>
<sequence>MLTDFSVGRVRVPIVNSLKDLWEKWDLRVFILVSLSLQTFLIVFAPLRKRTATNWITIPLWSAYLLADWAANFTIGLISSSQDDIFGRNQNDYNNADLLSFWAPFLLIHLGGPDTITAFSLEDNELWLRHFLSLVVQSAAAIYVFVQSLPMNQLWLPTVLMFISGVIKYGERIRSLYLASLNSFRESMLTDPDPGPNYAKLMDEYHSKIEANLPTRIEMIPEPPRGTKGVNKVKEGKLTPEEVVLYAHRFFETFKGLIVDLIFSFRERNQSRDFFLKRTAEDAFRVIEVELNFIYEVLFTKVRVVYTWFGYVCRFVSFSFVVASLGLFYREPKNNFTLTDVAITYTLLLGGIALDVIALIKLITSDWLLVAIKKLPDVNLDDDNPETTQESDDENKPRFGLFGKLEQVFHRRWSESVSTFNLIFYCLHRRREVKEKFIGYLGLTFFLDGLKYVTHKPFTKDLRNHIFQEVKMKSEMADDLDTAKEISAAKGDWILRVEGCNKLLPYVLGVDYDQSLLLWHIATELCYCDEIEKVKNKYRDFSKLLSDYMLYLLVMQPTMMSAVAGIGQIRFRDTCAEANKFLSEGSGKQKKDKPNAFQVVLYAIYSFLKYLFLCLFWFLFVVSLLLPLIYVISSVVKYACGKKGKTVGFVDKYYARITTYFSWVTEVNRRQIEACRKILGVYTEVKPVTIKGDRSKSVLFDGCILAKELKELEDSGDVKDKWEIMSKVWVELLSYAAIHCRANTHAQQLRKGGELLTLVWFLMAHFGIGNQFQINEGNARAKLIVGK</sequence>
<dbReference type="Proteomes" id="UP001318860">
    <property type="component" value="Unassembled WGS sequence"/>
</dbReference>
<dbReference type="Pfam" id="PF13968">
    <property type="entry name" value="DUF4220"/>
    <property type="match status" value="1"/>
</dbReference>
<evidence type="ECO:0000256" key="1">
    <source>
        <dbReference type="SAM" id="Phobius"/>
    </source>
</evidence>
<dbReference type="InterPro" id="IPR025315">
    <property type="entry name" value="DUF4220"/>
</dbReference>
<dbReference type="PANTHER" id="PTHR31325">
    <property type="entry name" value="OS01G0798800 PROTEIN-RELATED"/>
    <property type="match status" value="1"/>
</dbReference>
<evidence type="ECO:0000313" key="4">
    <source>
        <dbReference type="Proteomes" id="UP001318860"/>
    </source>
</evidence>
<reference evidence="3 4" key="1">
    <citation type="journal article" date="2021" name="Comput. Struct. Biotechnol. J.">
        <title>De novo genome assembly of the potent medicinal plant Rehmannia glutinosa using nanopore technology.</title>
        <authorList>
            <person name="Ma L."/>
            <person name="Dong C."/>
            <person name="Song C."/>
            <person name="Wang X."/>
            <person name="Zheng X."/>
            <person name="Niu Y."/>
            <person name="Chen S."/>
            <person name="Feng W."/>
        </authorList>
    </citation>
    <scope>NUCLEOTIDE SEQUENCE [LARGE SCALE GENOMIC DNA]</scope>
    <source>
        <strain evidence="3">DH-2019</strain>
    </source>
</reference>
<feature type="transmembrane region" description="Helical" evidence="1">
    <location>
        <begin position="308"/>
        <end position="329"/>
    </location>
</feature>
<evidence type="ECO:0000313" key="3">
    <source>
        <dbReference type="EMBL" id="KAK6149834.1"/>
    </source>
</evidence>
<dbReference type="InterPro" id="IPR007658">
    <property type="entry name" value="DUF594"/>
</dbReference>
<feature type="domain" description="DUF4220" evidence="2">
    <location>
        <begin position="61"/>
        <end position="423"/>
    </location>
</feature>
<feature type="transmembrane region" description="Helical" evidence="1">
    <location>
        <begin position="548"/>
        <end position="567"/>
    </location>
</feature>
<feature type="transmembrane region" description="Helical" evidence="1">
    <location>
        <begin position="341"/>
        <end position="364"/>
    </location>
</feature>
<feature type="transmembrane region" description="Helical" evidence="1">
    <location>
        <begin position="152"/>
        <end position="170"/>
    </location>
</feature>
<gene>
    <name evidence="3" type="ORF">DH2020_017359</name>
</gene>
<feature type="transmembrane region" description="Helical" evidence="1">
    <location>
        <begin position="99"/>
        <end position="119"/>
    </location>
</feature>
<accession>A0ABR0WU65</accession>